<reference evidence="2" key="1">
    <citation type="submission" date="2019-08" db="EMBL/GenBank/DDBJ databases">
        <title>Reference gene set and small RNA set construction with multiple tissues from Davidia involucrata Baill.</title>
        <authorList>
            <person name="Yang H."/>
            <person name="Zhou C."/>
            <person name="Li G."/>
            <person name="Wang J."/>
            <person name="Gao P."/>
            <person name="Wang M."/>
            <person name="Wang R."/>
            <person name="Zhao Y."/>
        </authorList>
    </citation>
    <scope>NUCLEOTIDE SEQUENCE</scope>
    <source>
        <tissue evidence="2">Mixed with DoveR01_LX</tissue>
    </source>
</reference>
<evidence type="ECO:0000313" key="2">
    <source>
        <dbReference type="EMBL" id="MPA76496.1"/>
    </source>
</evidence>
<feature type="region of interest" description="Disordered" evidence="1">
    <location>
        <begin position="23"/>
        <end position="75"/>
    </location>
</feature>
<gene>
    <name evidence="2" type="ORF">Din_045937</name>
</gene>
<protein>
    <submittedName>
        <fullName evidence="2">Uncharacterized protein</fullName>
    </submittedName>
</protein>
<dbReference type="AlphaFoldDB" id="A0A5B7C8C7"/>
<name>A0A5B7C8C7_DAVIN</name>
<evidence type="ECO:0000256" key="1">
    <source>
        <dbReference type="SAM" id="MobiDB-lite"/>
    </source>
</evidence>
<feature type="compositionally biased region" description="Low complexity" evidence="1">
    <location>
        <begin position="25"/>
        <end position="36"/>
    </location>
</feature>
<sequence>MAKIPVRFKRVAAAFDEVARARLCESSGSEHSPESSMDLSDLVKSFIERDSRENGDTEGVNREKEGNNSESESFCSNSDMLRSLLGCEDDGDVKQNLHFETEQACQFIGNGSSPDFKRRLMT</sequence>
<organism evidence="2">
    <name type="scientific">Davidia involucrata</name>
    <name type="common">Dove tree</name>
    <dbReference type="NCBI Taxonomy" id="16924"/>
    <lineage>
        <taxon>Eukaryota</taxon>
        <taxon>Viridiplantae</taxon>
        <taxon>Streptophyta</taxon>
        <taxon>Embryophyta</taxon>
        <taxon>Tracheophyta</taxon>
        <taxon>Spermatophyta</taxon>
        <taxon>Magnoliopsida</taxon>
        <taxon>eudicotyledons</taxon>
        <taxon>Gunneridae</taxon>
        <taxon>Pentapetalae</taxon>
        <taxon>asterids</taxon>
        <taxon>Cornales</taxon>
        <taxon>Nyssaceae</taxon>
        <taxon>Davidia</taxon>
    </lineage>
</organism>
<feature type="compositionally biased region" description="Basic and acidic residues" evidence="1">
    <location>
        <begin position="46"/>
        <end position="67"/>
    </location>
</feature>
<proteinExistence type="predicted"/>
<dbReference type="EMBL" id="GHES01045937">
    <property type="protein sequence ID" value="MPA76496.1"/>
    <property type="molecule type" value="Transcribed_RNA"/>
</dbReference>
<accession>A0A5B7C8C7</accession>